<evidence type="ECO:0000313" key="3">
    <source>
        <dbReference type="EMBL" id="AZG33532.1"/>
    </source>
</evidence>
<keyword evidence="1" id="KW-0175">Coiled coil</keyword>
<dbReference type="Proteomes" id="UP000278855">
    <property type="component" value="Unassembled WGS sequence"/>
</dbReference>
<sequence length="132" mass="15062">MANVKTKLMNAFESLKKEGKKISPYAVEKRAGVANGSCKNHPALLDMILAEKAHFHPNPQVVNKGLPTKKKQVDKKKHDDLVESNKRLRAENDQFREEMKVMATSVAQLTWELHRYKTVTRQHSSNVKSIKI</sequence>
<evidence type="ECO:0008006" key="7">
    <source>
        <dbReference type="Google" id="ProtNLM"/>
    </source>
</evidence>
<dbReference type="EMBL" id="RKKB01000010">
    <property type="protein sequence ID" value="RPA27773.1"/>
    <property type="molecule type" value="Genomic_DNA"/>
</dbReference>
<dbReference type="Proteomes" id="UP000273778">
    <property type="component" value="Chromosome"/>
</dbReference>
<protein>
    <recommendedName>
        <fullName evidence="7">Transposase</fullName>
    </recommendedName>
</protein>
<feature type="coiled-coil region" evidence="1">
    <location>
        <begin position="78"/>
        <end position="105"/>
    </location>
</feature>
<reference evidence="4" key="3">
    <citation type="submission" date="2018-11" db="EMBL/GenBank/DDBJ databases">
        <authorList>
            <person name="Hwang Y.J."/>
            <person name="Hwang C.Y."/>
        </authorList>
    </citation>
    <scope>NUCLEOTIDE SEQUENCE</scope>
    <source>
        <strain evidence="4">R106</strain>
    </source>
</reference>
<name>A0A3N4DPJ4_9GAMM</name>
<evidence type="ECO:0000256" key="1">
    <source>
        <dbReference type="SAM" id="Coils"/>
    </source>
</evidence>
<proteinExistence type="predicted"/>
<evidence type="ECO:0000313" key="4">
    <source>
        <dbReference type="EMBL" id="RPA27773.1"/>
    </source>
</evidence>
<dbReference type="RefSeq" id="WP_124013544.1">
    <property type="nucleotide sequence ID" value="NZ_CP034073.1"/>
</dbReference>
<evidence type="ECO:0000256" key="2">
    <source>
        <dbReference type="SAM" id="MobiDB-lite"/>
    </source>
</evidence>
<organism evidence="4 6">
    <name type="scientific">Shewanella psychromarinicola</name>
    <dbReference type="NCBI Taxonomy" id="2487742"/>
    <lineage>
        <taxon>Bacteria</taxon>
        <taxon>Pseudomonadati</taxon>
        <taxon>Pseudomonadota</taxon>
        <taxon>Gammaproteobacteria</taxon>
        <taxon>Alteromonadales</taxon>
        <taxon>Shewanellaceae</taxon>
        <taxon>Shewanella</taxon>
    </lineage>
</organism>
<feature type="region of interest" description="Disordered" evidence="2">
    <location>
        <begin position="59"/>
        <end position="78"/>
    </location>
</feature>
<keyword evidence="5" id="KW-1185">Reference proteome</keyword>
<gene>
    <name evidence="4" type="ORF">EGC77_16190</name>
    <name evidence="3" type="ORF">EGC80_00350</name>
</gene>
<dbReference type="EMBL" id="CP034073">
    <property type="protein sequence ID" value="AZG33532.1"/>
    <property type="molecule type" value="Genomic_DNA"/>
</dbReference>
<dbReference type="OrthoDB" id="8680283at2"/>
<evidence type="ECO:0000313" key="6">
    <source>
        <dbReference type="Proteomes" id="UP000278855"/>
    </source>
</evidence>
<accession>A0A3N4DPJ4</accession>
<dbReference type="AlphaFoldDB" id="A0A3N4DPJ4"/>
<dbReference type="KEGG" id="spsr:EGC80_00350"/>
<reference evidence="6" key="2">
    <citation type="submission" date="2018-11" db="EMBL/GenBank/DDBJ databases">
        <title>Shewanella sp. R106.</title>
        <authorList>
            <person name="Hwang Y.J."/>
            <person name="Hwang C.Y."/>
        </authorList>
    </citation>
    <scope>NUCLEOTIDE SEQUENCE [LARGE SCALE GENOMIC DNA]</scope>
    <source>
        <strain evidence="6">R106</strain>
    </source>
</reference>
<evidence type="ECO:0000313" key="5">
    <source>
        <dbReference type="Proteomes" id="UP000273778"/>
    </source>
</evidence>
<reference evidence="3 5" key="1">
    <citation type="submission" date="2018-11" db="EMBL/GenBank/DDBJ databases">
        <title>Shewanella sp. M2.</title>
        <authorList>
            <person name="Hwang Y.J."/>
            <person name="Hwang C.Y."/>
        </authorList>
    </citation>
    <scope>NUCLEOTIDE SEQUENCE [LARGE SCALE GENOMIC DNA]</scope>
    <source>
        <strain evidence="3 5">M2</strain>
    </source>
</reference>